<dbReference type="GO" id="GO:0006633">
    <property type="term" value="P:fatty acid biosynthetic process"/>
    <property type="evidence" value="ECO:0007669"/>
    <property type="project" value="UniProtKB-KW"/>
</dbReference>
<dbReference type="InterPro" id="IPR016039">
    <property type="entry name" value="Thiolase-like"/>
</dbReference>
<protein>
    <submittedName>
        <fullName evidence="6">3-oxoacyl-[acyl-carrier-protein] synthase-3</fullName>
    </submittedName>
</protein>
<evidence type="ECO:0000256" key="4">
    <source>
        <dbReference type="ARBA" id="ARBA00023098"/>
    </source>
</evidence>
<reference evidence="7" key="1">
    <citation type="submission" date="2016-10" db="EMBL/GenBank/DDBJ databases">
        <authorList>
            <person name="Varghese N."/>
            <person name="Submissions S."/>
        </authorList>
    </citation>
    <scope>NUCLEOTIDE SEQUENCE [LARGE SCALE GENOMIC DNA]</scope>
    <source>
        <strain evidence="7">SP</strain>
    </source>
</reference>
<gene>
    <name evidence="6" type="ORF">SAMN05421736_11562</name>
</gene>
<evidence type="ECO:0000256" key="2">
    <source>
        <dbReference type="ARBA" id="ARBA00022516"/>
    </source>
</evidence>
<organism evidence="6 7">
    <name type="scientific">Evansella caseinilytica</name>
    <dbReference type="NCBI Taxonomy" id="1503961"/>
    <lineage>
        <taxon>Bacteria</taxon>
        <taxon>Bacillati</taxon>
        <taxon>Bacillota</taxon>
        <taxon>Bacilli</taxon>
        <taxon>Bacillales</taxon>
        <taxon>Bacillaceae</taxon>
        <taxon>Evansella</taxon>
    </lineage>
</organism>
<dbReference type="GO" id="GO:0016746">
    <property type="term" value="F:acyltransferase activity"/>
    <property type="evidence" value="ECO:0007669"/>
    <property type="project" value="InterPro"/>
</dbReference>
<sequence length="67" mass="7761">MIGANITATGSYVPERKLTNFALEQIVDTTDEWILQRTGIQERRIADEDEHCFLMQQLSLLQNCIMF</sequence>
<keyword evidence="4" id="KW-0443">Lipid metabolism</keyword>
<evidence type="ECO:0000256" key="1">
    <source>
        <dbReference type="ARBA" id="ARBA00008642"/>
    </source>
</evidence>
<evidence type="ECO:0000256" key="3">
    <source>
        <dbReference type="ARBA" id="ARBA00022832"/>
    </source>
</evidence>
<name>A0A1H3TNN9_9BACI</name>
<evidence type="ECO:0000313" key="7">
    <source>
        <dbReference type="Proteomes" id="UP000198935"/>
    </source>
</evidence>
<keyword evidence="2" id="KW-0444">Lipid biosynthesis</keyword>
<dbReference type="Gene3D" id="3.40.47.10">
    <property type="match status" value="1"/>
</dbReference>
<dbReference type="STRING" id="1503961.SAMN05421736_11562"/>
<dbReference type="PANTHER" id="PTHR43091">
    <property type="entry name" value="3-OXOACYL-[ACYL-CARRIER-PROTEIN] SYNTHASE"/>
    <property type="match status" value="1"/>
</dbReference>
<proteinExistence type="inferred from homology"/>
<comment type="similarity">
    <text evidence="1">Belongs to the thiolase-like superfamily. FabH family.</text>
</comment>
<dbReference type="AlphaFoldDB" id="A0A1H3TNN9"/>
<accession>A0A1H3TNN9</accession>
<dbReference type="EMBL" id="FNPI01000015">
    <property type="protein sequence ID" value="SDZ50959.1"/>
    <property type="molecule type" value="Genomic_DNA"/>
</dbReference>
<keyword evidence="3" id="KW-0276">Fatty acid metabolism</keyword>
<evidence type="ECO:0000256" key="5">
    <source>
        <dbReference type="ARBA" id="ARBA00023160"/>
    </source>
</evidence>
<keyword evidence="5" id="KW-0275">Fatty acid biosynthesis</keyword>
<dbReference type="SUPFAM" id="SSF53901">
    <property type="entry name" value="Thiolase-like"/>
    <property type="match status" value="1"/>
</dbReference>
<keyword evidence="7" id="KW-1185">Reference proteome</keyword>
<dbReference type="Proteomes" id="UP000198935">
    <property type="component" value="Unassembled WGS sequence"/>
</dbReference>
<evidence type="ECO:0000313" key="6">
    <source>
        <dbReference type="EMBL" id="SDZ50959.1"/>
    </source>
</evidence>
<dbReference type="PANTHER" id="PTHR43091:SF1">
    <property type="entry name" value="BETA-KETOACYL-[ACYL-CARRIER-PROTEIN] SYNTHASE III, CHLOROPLASTIC"/>
    <property type="match status" value="1"/>
</dbReference>